<accession>A0A832SG97</accession>
<dbReference type="EMBL" id="DUJU01000052">
    <property type="protein sequence ID" value="HIH93297.1"/>
    <property type="molecule type" value="Genomic_DNA"/>
</dbReference>
<reference evidence="1" key="1">
    <citation type="journal article" date="2020" name="bioRxiv">
        <title>A rank-normalized archaeal taxonomy based on genome phylogeny resolves widespread incomplete and uneven classifications.</title>
        <authorList>
            <person name="Rinke C."/>
            <person name="Chuvochina M."/>
            <person name="Mussig A.J."/>
            <person name="Chaumeil P.-A."/>
            <person name="Waite D.W."/>
            <person name="Whitman W.B."/>
            <person name="Parks D.H."/>
            <person name="Hugenholtz P."/>
        </authorList>
    </citation>
    <scope>NUCLEOTIDE SEQUENCE</scope>
    <source>
        <strain evidence="1">UBA8876</strain>
    </source>
</reference>
<dbReference type="Proteomes" id="UP000600774">
    <property type="component" value="Unassembled WGS sequence"/>
</dbReference>
<dbReference type="AlphaFoldDB" id="A0A832SG97"/>
<organism evidence="1 2">
    <name type="scientific">Methanosarcina acetivorans</name>
    <dbReference type="NCBI Taxonomy" id="2214"/>
    <lineage>
        <taxon>Archaea</taxon>
        <taxon>Methanobacteriati</taxon>
        <taxon>Methanobacteriota</taxon>
        <taxon>Stenosarchaea group</taxon>
        <taxon>Methanomicrobia</taxon>
        <taxon>Methanosarcinales</taxon>
        <taxon>Methanosarcinaceae</taxon>
        <taxon>Methanosarcina</taxon>
    </lineage>
</organism>
<proteinExistence type="predicted"/>
<name>A0A832SG97_9EURY</name>
<sequence length="96" mass="11375">MKIRSKDIKKFSIETKTRQKERKMEKIEPSGDRIATHLHKQDNEPCFHCPEHELLKQARIFNCYLPELQSSIEFLNLELDSIIERTVDSSFLTVNE</sequence>
<evidence type="ECO:0000313" key="1">
    <source>
        <dbReference type="EMBL" id="HIH93297.1"/>
    </source>
</evidence>
<protein>
    <submittedName>
        <fullName evidence="1">Uncharacterized protein</fullName>
    </submittedName>
</protein>
<gene>
    <name evidence="1" type="ORF">HA338_04390</name>
</gene>
<comment type="caution">
    <text evidence="1">The sequence shown here is derived from an EMBL/GenBank/DDBJ whole genome shotgun (WGS) entry which is preliminary data.</text>
</comment>
<evidence type="ECO:0000313" key="2">
    <source>
        <dbReference type="Proteomes" id="UP000600774"/>
    </source>
</evidence>